<protein>
    <submittedName>
        <fullName evidence="3">Uncharacterized protein</fullName>
    </submittedName>
</protein>
<feature type="region of interest" description="Disordered" evidence="1">
    <location>
        <begin position="71"/>
        <end position="90"/>
    </location>
</feature>
<dbReference type="AlphaFoldDB" id="A0A022KUJ7"/>
<dbReference type="EMBL" id="AORC01000005">
    <property type="protein sequence ID" value="EYT50115.1"/>
    <property type="molecule type" value="Genomic_DNA"/>
</dbReference>
<evidence type="ECO:0000256" key="2">
    <source>
        <dbReference type="SAM" id="SignalP"/>
    </source>
</evidence>
<dbReference type="HOGENOM" id="CLU_2435052_0_0_11"/>
<feature type="chain" id="PRO_5039542932" evidence="2">
    <location>
        <begin position="21"/>
        <end position="90"/>
    </location>
</feature>
<comment type="caution">
    <text evidence="3">The sequence shown here is derived from an EMBL/GenBank/DDBJ whole genome shotgun (WGS) entry which is preliminary data.</text>
</comment>
<keyword evidence="4" id="KW-1185">Reference proteome</keyword>
<evidence type="ECO:0000256" key="1">
    <source>
        <dbReference type="SAM" id="MobiDB-lite"/>
    </source>
</evidence>
<sequence length="90" mass="9057">MVRYMARVSSAIAMTRAAMRGPWPLASSTNSIIATIAPGPPSSGVPSGTSATLTPSLAAISPSLPASSCRAMISSSSPPENCRAGSEMCM</sequence>
<proteinExistence type="predicted"/>
<reference evidence="3 4" key="1">
    <citation type="journal article" date="2013" name="Genome Announc.">
        <title>Draft genome sequence of an Actinobacterium, Brachybacterium muris strain UCD-AY4.</title>
        <authorList>
            <person name="Lo J.R."/>
            <person name="Lang J.M."/>
            <person name="Darling A.E."/>
            <person name="Eisen J.A."/>
            <person name="Coil D.A."/>
        </authorList>
    </citation>
    <scope>NUCLEOTIDE SEQUENCE [LARGE SCALE GENOMIC DNA]</scope>
    <source>
        <strain evidence="3 4">UCD-AY4</strain>
    </source>
</reference>
<name>A0A022KUJ7_9MICO</name>
<gene>
    <name evidence="3" type="ORF">D641_0104865</name>
</gene>
<evidence type="ECO:0000313" key="4">
    <source>
        <dbReference type="Proteomes" id="UP000019754"/>
    </source>
</evidence>
<organism evidence="3 4">
    <name type="scientific">Brachybacterium muris UCD-AY4</name>
    <dbReference type="NCBI Taxonomy" id="1249481"/>
    <lineage>
        <taxon>Bacteria</taxon>
        <taxon>Bacillati</taxon>
        <taxon>Actinomycetota</taxon>
        <taxon>Actinomycetes</taxon>
        <taxon>Micrococcales</taxon>
        <taxon>Dermabacteraceae</taxon>
        <taxon>Brachybacterium</taxon>
    </lineage>
</organism>
<feature type="signal peptide" evidence="2">
    <location>
        <begin position="1"/>
        <end position="20"/>
    </location>
</feature>
<dbReference type="Proteomes" id="UP000019754">
    <property type="component" value="Unassembled WGS sequence"/>
</dbReference>
<evidence type="ECO:0000313" key="3">
    <source>
        <dbReference type="EMBL" id="EYT50115.1"/>
    </source>
</evidence>
<accession>A0A022KUJ7</accession>
<keyword evidence="2" id="KW-0732">Signal</keyword>